<evidence type="ECO:0000256" key="2">
    <source>
        <dbReference type="SAM" id="MobiDB-lite"/>
    </source>
</evidence>
<feature type="region of interest" description="Disordered" evidence="2">
    <location>
        <begin position="20"/>
        <end position="56"/>
    </location>
</feature>
<dbReference type="InterPro" id="IPR013762">
    <property type="entry name" value="Integrase-like_cat_sf"/>
</dbReference>
<dbReference type="EMBL" id="JACTAM010000009">
    <property type="protein sequence ID" value="KAI2660347.1"/>
    <property type="molecule type" value="Genomic_DNA"/>
</dbReference>
<dbReference type="InterPro" id="IPR011010">
    <property type="entry name" value="DNA_brk_join_enz"/>
</dbReference>
<protein>
    <submittedName>
        <fullName evidence="3">UvrABC system protein C</fullName>
    </submittedName>
</protein>
<evidence type="ECO:0000313" key="4">
    <source>
        <dbReference type="Proteomes" id="UP000830375"/>
    </source>
</evidence>
<dbReference type="Proteomes" id="UP000830375">
    <property type="component" value="Unassembled WGS sequence"/>
</dbReference>
<dbReference type="PANTHER" id="PTHR35617:SF3">
    <property type="entry name" value="CORE-BINDING (CB) DOMAIN-CONTAINING PROTEIN"/>
    <property type="match status" value="1"/>
</dbReference>
<proteinExistence type="predicted"/>
<evidence type="ECO:0000256" key="1">
    <source>
        <dbReference type="ARBA" id="ARBA00023172"/>
    </source>
</evidence>
<dbReference type="Gene3D" id="1.10.443.10">
    <property type="entry name" value="Intergrase catalytic core"/>
    <property type="match status" value="1"/>
</dbReference>
<gene>
    <name evidence="3" type="ORF">H4Q32_007884</name>
</gene>
<sequence length="318" mass="34589">MGGGHEWPFHPRSLEWSSSQLAHQLPQDDGRISSSKLLSPRPERSPCAGAHRQHSGGLLHQPLGRSAVAPLIQAGAPDPCVVPGQTPLTASSSYSTWDLAVVLEALCRPPFEPIEEIPVRFLTIKTTLLLALTSLKRVGDLQALSVAPSYLEFAPGMIKAFLYPRPGYVPKVPTNTPQPVVLQAFCPPPFREPDQQKLNYMCPVRALDAYVHRAALWRKTDQLFVCYGPPKKGYPATKQTLSRWIVDAISTAYESSDLPSPLGVKAHSTRAMAASKALMTGVPIQDICNAAGWSTPLTFVRFDNLDVRATPGSSVLLP</sequence>
<accession>A0ABQ8MBT9</accession>
<dbReference type="PANTHER" id="PTHR35617">
    <property type="entry name" value="PHAGE_INTEGRASE DOMAIN-CONTAINING PROTEIN"/>
    <property type="match status" value="1"/>
</dbReference>
<keyword evidence="1" id="KW-0233">DNA recombination</keyword>
<organism evidence="3 4">
    <name type="scientific">Labeo rohita</name>
    <name type="common">Indian major carp</name>
    <name type="synonym">Cyprinus rohita</name>
    <dbReference type="NCBI Taxonomy" id="84645"/>
    <lineage>
        <taxon>Eukaryota</taxon>
        <taxon>Metazoa</taxon>
        <taxon>Chordata</taxon>
        <taxon>Craniata</taxon>
        <taxon>Vertebrata</taxon>
        <taxon>Euteleostomi</taxon>
        <taxon>Actinopterygii</taxon>
        <taxon>Neopterygii</taxon>
        <taxon>Teleostei</taxon>
        <taxon>Ostariophysi</taxon>
        <taxon>Cypriniformes</taxon>
        <taxon>Cyprinidae</taxon>
        <taxon>Labeoninae</taxon>
        <taxon>Labeonini</taxon>
        <taxon>Labeo</taxon>
    </lineage>
</organism>
<comment type="caution">
    <text evidence="3">The sequence shown here is derived from an EMBL/GenBank/DDBJ whole genome shotgun (WGS) entry which is preliminary data.</text>
</comment>
<evidence type="ECO:0000313" key="3">
    <source>
        <dbReference type="EMBL" id="KAI2660347.1"/>
    </source>
</evidence>
<name>A0ABQ8MBT9_LABRO</name>
<reference evidence="3 4" key="1">
    <citation type="submission" date="2022-01" db="EMBL/GenBank/DDBJ databases">
        <title>A high-quality chromosome-level genome assembly of rohu carp, Labeo rohita.</title>
        <authorList>
            <person name="Arick M.A. II"/>
            <person name="Hsu C.-Y."/>
            <person name="Magbanua Z."/>
            <person name="Pechanova O."/>
            <person name="Grover C."/>
            <person name="Miller E."/>
            <person name="Thrash A."/>
            <person name="Ezzel L."/>
            <person name="Alam S."/>
            <person name="Benzie J."/>
            <person name="Hamilton M."/>
            <person name="Karsi A."/>
            <person name="Lawrence M.L."/>
            <person name="Peterson D.G."/>
        </authorList>
    </citation>
    <scope>NUCLEOTIDE SEQUENCE [LARGE SCALE GENOMIC DNA]</scope>
    <source>
        <strain evidence="4">BAU-BD-2019</strain>
        <tissue evidence="3">Blood</tissue>
    </source>
</reference>
<keyword evidence="4" id="KW-1185">Reference proteome</keyword>
<dbReference type="SUPFAM" id="SSF56349">
    <property type="entry name" value="DNA breaking-rejoining enzymes"/>
    <property type="match status" value="1"/>
</dbReference>